<dbReference type="NCBIfam" id="TIGR01100">
    <property type="entry name" value="V_ATP_synt_C"/>
    <property type="match status" value="1"/>
</dbReference>
<dbReference type="Pfam" id="PF17917">
    <property type="entry name" value="RT_RNaseH"/>
    <property type="match status" value="1"/>
</dbReference>
<feature type="transmembrane region" description="Helical" evidence="16">
    <location>
        <begin position="605"/>
        <end position="626"/>
    </location>
</feature>
<sequence length="675" mass="73153">MLKRRRQAQSEEAVVDDNVATMLQAGVIEEVNDDWGFPVVLVRKKDGEVFTTLDLRSGYWQISVAPEDRDKTTFTTKAGIHLVQLAAVLQRLSSAGLTLKLKKCVFATDTMEWATDPIEVKRFVHLASYYRKFIEAFGSIMDLMTKLLKKDAEWQWAEAHEFAFERVRAALTMEPLLIYPDLWLPFRLVTDASKVGLGACLMQDQGRGWQPMAFASKVNNNTEANYSITELECLAVVWAVKLVRPYLYGRMFKIITYHAALKWLITRPNLAGRLHRRSLTLQKYEFDIVYRPGATNVVADAFSRDVTSVLAAVCRKRKRRVQAESRREAESKTEEDEPPAKGMATETEQITVGAVGTPVAPVVAVEPVQIPEVAVMTSRGKLVGVGEAEVTRNNRRRTVSPPTESSHPRTRLAKKREEAATTARAADVATCAADQEATLLEITTESPTIPTSSAGQGDDSGALTVTEDVVHQGPQPTATRGTWVDNVKGGETEEDVDIHSCPPALFPSFGGACPAALPSTDSDCQAGSASNNRHHDLGAVHDTAKTGVGIASMGVMRPDLTMHNIIPVVMAGVLSIYGLIVAVIIKGSIDPPNGNAPKYGSYTGFAHLAAGLCCGLSGLAAGMAIGEVGDAGVCVVGQQEKLFVNMILIFAEALGLYGLIVALTLSQKKSDCPSK</sequence>
<evidence type="ECO:0000256" key="14">
    <source>
        <dbReference type="ARBA" id="ARBA00023136"/>
    </source>
</evidence>
<evidence type="ECO:0000256" key="5">
    <source>
        <dbReference type="ARBA" id="ARBA00022692"/>
    </source>
</evidence>
<evidence type="ECO:0000259" key="18">
    <source>
        <dbReference type="Pfam" id="PF17917"/>
    </source>
</evidence>
<feature type="transmembrane region" description="Helical" evidence="16">
    <location>
        <begin position="646"/>
        <end position="665"/>
    </location>
</feature>
<dbReference type="AlphaFoldDB" id="A0A6A3JH06"/>
<dbReference type="GO" id="GO:0033179">
    <property type="term" value="C:proton-transporting V-type ATPase, V0 domain"/>
    <property type="evidence" value="ECO:0007669"/>
    <property type="project" value="InterPro"/>
</dbReference>
<comment type="subcellular location">
    <subcellularLocation>
        <location evidence="1">Membrane</location>
        <topology evidence="1">Multi-pass membrane protein</topology>
    </subcellularLocation>
</comment>
<dbReference type="Gene3D" id="3.10.10.10">
    <property type="entry name" value="HIV Type 1 Reverse Transcriptase, subunit A, domain 1"/>
    <property type="match status" value="2"/>
</dbReference>
<reference evidence="19 20" key="1">
    <citation type="submission" date="2018-09" db="EMBL/GenBank/DDBJ databases">
        <title>Genomic investigation of the strawberry pathogen Phytophthora fragariae indicates pathogenicity is determined by transcriptional variation in three key races.</title>
        <authorList>
            <person name="Adams T.M."/>
            <person name="Armitage A.D."/>
            <person name="Sobczyk M.K."/>
            <person name="Bates H.J."/>
            <person name="Dunwell J.M."/>
            <person name="Nellist C.F."/>
            <person name="Harrison R.J."/>
        </authorList>
    </citation>
    <scope>NUCLEOTIDE SEQUENCE [LARGE SCALE GENOMIC DNA]</scope>
    <source>
        <strain evidence="19 20">SCRP249</strain>
    </source>
</reference>
<keyword evidence="8" id="KW-0255">Endonuclease</keyword>
<dbReference type="GO" id="GO:0003964">
    <property type="term" value="F:RNA-directed DNA polymerase activity"/>
    <property type="evidence" value="ECO:0007669"/>
    <property type="project" value="UniProtKB-KW"/>
</dbReference>
<dbReference type="CDD" id="cd09274">
    <property type="entry name" value="RNase_HI_RT_Ty3"/>
    <property type="match status" value="1"/>
</dbReference>
<evidence type="ECO:0000256" key="16">
    <source>
        <dbReference type="SAM" id="Phobius"/>
    </source>
</evidence>
<keyword evidence="9" id="KW-0375">Hydrogen ion transport</keyword>
<name>A0A6A3JH06_9STRA</name>
<dbReference type="PANTHER" id="PTHR37984:SF5">
    <property type="entry name" value="PROTEIN NYNRIN-LIKE"/>
    <property type="match status" value="1"/>
</dbReference>
<dbReference type="FunFam" id="3.10.20.370:FF:000001">
    <property type="entry name" value="Retrovirus-related Pol polyprotein from transposon 17.6-like protein"/>
    <property type="match status" value="1"/>
</dbReference>
<dbReference type="PANTHER" id="PTHR37984">
    <property type="entry name" value="PROTEIN CBG26694"/>
    <property type="match status" value="1"/>
</dbReference>
<dbReference type="SUPFAM" id="SSF81333">
    <property type="entry name" value="F1F0 ATP synthase subunit C"/>
    <property type="match status" value="1"/>
</dbReference>
<dbReference type="InterPro" id="IPR035921">
    <property type="entry name" value="F/V-ATP_Csub_sf"/>
</dbReference>
<keyword evidence="14 16" id="KW-0472">Membrane</keyword>
<keyword evidence="3" id="KW-0813">Transport</keyword>
<dbReference type="InterPro" id="IPR011555">
    <property type="entry name" value="ATPase_proteolipid_su_C_euk"/>
</dbReference>
<keyword evidence="7" id="KW-0540">Nuclease</keyword>
<keyword evidence="6" id="KW-0548">Nucleotidyltransferase</keyword>
<dbReference type="InterPro" id="IPR041373">
    <property type="entry name" value="RT_RNaseH"/>
</dbReference>
<protein>
    <recommendedName>
        <fullName evidence="21">V-type proton ATPase proteolipid subunit</fullName>
    </recommendedName>
</protein>
<feature type="domain" description="V-ATPase proteolipid subunit C-like" evidence="17">
    <location>
        <begin position="608"/>
        <end position="664"/>
    </location>
</feature>
<comment type="similarity">
    <text evidence="2">Belongs to the V-ATPase proteolipid subunit family.</text>
</comment>
<dbReference type="PRINTS" id="PR00122">
    <property type="entry name" value="VACATPASE"/>
</dbReference>
<evidence type="ECO:0000256" key="13">
    <source>
        <dbReference type="ARBA" id="ARBA00023065"/>
    </source>
</evidence>
<feature type="transmembrane region" description="Helical" evidence="16">
    <location>
        <begin position="565"/>
        <end position="585"/>
    </location>
</feature>
<evidence type="ECO:0000256" key="11">
    <source>
        <dbReference type="ARBA" id="ARBA00022918"/>
    </source>
</evidence>
<dbReference type="Pfam" id="PF00137">
    <property type="entry name" value="ATP-synt_C"/>
    <property type="match status" value="2"/>
</dbReference>
<feature type="region of interest" description="Disordered" evidence="15">
    <location>
        <begin position="321"/>
        <end position="344"/>
    </location>
</feature>
<evidence type="ECO:0000256" key="1">
    <source>
        <dbReference type="ARBA" id="ARBA00004141"/>
    </source>
</evidence>
<evidence type="ECO:0000256" key="8">
    <source>
        <dbReference type="ARBA" id="ARBA00022759"/>
    </source>
</evidence>
<evidence type="ECO:0000256" key="10">
    <source>
        <dbReference type="ARBA" id="ARBA00022801"/>
    </source>
</evidence>
<dbReference type="SUPFAM" id="SSF56672">
    <property type="entry name" value="DNA/RNA polymerases"/>
    <property type="match status" value="1"/>
</dbReference>
<dbReference type="InterPro" id="IPR000245">
    <property type="entry name" value="ATPase_proteolipid_csu"/>
</dbReference>
<evidence type="ECO:0000256" key="15">
    <source>
        <dbReference type="SAM" id="MobiDB-lite"/>
    </source>
</evidence>
<feature type="compositionally biased region" description="Basic and acidic residues" evidence="15">
    <location>
        <begin position="321"/>
        <end position="332"/>
    </location>
</feature>
<dbReference type="InterPro" id="IPR043128">
    <property type="entry name" value="Rev_trsase/Diguanyl_cyclase"/>
</dbReference>
<dbReference type="InterPro" id="IPR043502">
    <property type="entry name" value="DNA/RNA_pol_sf"/>
</dbReference>
<keyword evidence="5 16" id="KW-0812">Transmembrane</keyword>
<evidence type="ECO:0000313" key="20">
    <source>
        <dbReference type="Proteomes" id="UP000429607"/>
    </source>
</evidence>
<gene>
    <name evidence="19" type="ORF">PR001_g20567</name>
</gene>
<organism evidence="19 20">
    <name type="scientific">Phytophthora rubi</name>
    <dbReference type="NCBI Taxonomy" id="129364"/>
    <lineage>
        <taxon>Eukaryota</taxon>
        <taxon>Sar</taxon>
        <taxon>Stramenopiles</taxon>
        <taxon>Oomycota</taxon>
        <taxon>Peronosporomycetes</taxon>
        <taxon>Peronosporales</taxon>
        <taxon>Peronosporaceae</taxon>
        <taxon>Phytophthora</taxon>
    </lineage>
</organism>
<evidence type="ECO:0000256" key="4">
    <source>
        <dbReference type="ARBA" id="ARBA00022679"/>
    </source>
</evidence>
<evidence type="ECO:0000256" key="9">
    <source>
        <dbReference type="ARBA" id="ARBA00022781"/>
    </source>
</evidence>
<feature type="region of interest" description="Disordered" evidence="15">
    <location>
        <begin position="390"/>
        <end position="424"/>
    </location>
</feature>
<feature type="domain" description="V-ATPase proteolipid subunit C-like" evidence="17">
    <location>
        <begin position="543"/>
        <end position="585"/>
    </location>
</feature>
<dbReference type="Gene3D" id="1.20.120.610">
    <property type="entry name" value="lithium bound rotor ring of v- atpase"/>
    <property type="match status" value="1"/>
</dbReference>
<dbReference type="Gene3D" id="3.30.70.270">
    <property type="match status" value="2"/>
</dbReference>
<dbReference type="GO" id="GO:0016787">
    <property type="term" value="F:hydrolase activity"/>
    <property type="evidence" value="ECO:0007669"/>
    <property type="project" value="UniProtKB-KW"/>
</dbReference>
<dbReference type="CDD" id="cd18175">
    <property type="entry name" value="ATP-synt_Vo_c_ATP6C_rpt1"/>
    <property type="match status" value="1"/>
</dbReference>
<dbReference type="EMBL" id="QXFV01002042">
    <property type="protein sequence ID" value="KAE8993821.1"/>
    <property type="molecule type" value="Genomic_DNA"/>
</dbReference>
<dbReference type="InterPro" id="IPR050951">
    <property type="entry name" value="Retrovirus_Pol_polyprotein"/>
</dbReference>
<proteinExistence type="inferred from homology"/>
<keyword evidence="10" id="KW-0378">Hydrolase</keyword>
<dbReference type="GO" id="GO:0004519">
    <property type="term" value="F:endonuclease activity"/>
    <property type="evidence" value="ECO:0007669"/>
    <property type="project" value="UniProtKB-KW"/>
</dbReference>
<evidence type="ECO:0000256" key="7">
    <source>
        <dbReference type="ARBA" id="ARBA00022722"/>
    </source>
</evidence>
<evidence type="ECO:0000256" key="3">
    <source>
        <dbReference type="ARBA" id="ARBA00022448"/>
    </source>
</evidence>
<evidence type="ECO:0000313" key="19">
    <source>
        <dbReference type="EMBL" id="KAE8993821.1"/>
    </source>
</evidence>
<dbReference type="CDD" id="cd18176">
    <property type="entry name" value="ATP-synt_Vo_c_ATP6C_rpt2"/>
    <property type="match status" value="1"/>
</dbReference>
<dbReference type="FunFam" id="1.20.120.610:FF:000001">
    <property type="entry name" value="V-type proton ATPase proteolipid subunit"/>
    <property type="match status" value="1"/>
</dbReference>
<evidence type="ECO:0000259" key="17">
    <source>
        <dbReference type="Pfam" id="PF00137"/>
    </source>
</evidence>
<dbReference type="GO" id="GO:0046961">
    <property type="term" value="F:proton-transporting ATPase activity, rotational mechanism"/>
    <property type="evidence" value="ECO:0007669"/>
    <property type="project" value="InterPro"/>
</dbReference>
<evidence type="ECO:0000256" key="12">
    <source>
        <dbReference type="ARBA" id="ARBA00022989"/>
    </source>
</evidence>
<keyword evidence="13" id="KW-0406">Ion transport</keyword>
<evidence type="ECO:0000256" key="2">
    <source>
        <dbReference type="ARBA" id="ARBA00007296"/>
    </source>
</evidence>
<dbReference type="InterPro" id="IPR002379">
    <property type="entry name" value="ATPase_proteolipid_c-like_dom"/>
</dbReference>
<keyword evidence="11" id="KW-0695">RNA-directed DNA polymerase</keyword>
<comment type="caution">
    <text evidence="19">The sequence shown here is derived from an EMBL/GenBank/DDBJ whole genome shotgun (WGS) entry which is preliminary data.</text>
</comment>
<feature type="domain" description="Reverse transcriptase RNase H-like" evidence="18">
    <location>
        <begin position="184"/>
        <end position="284"/>
    </location>
</feature>
<accession>A0A6A3JH06</accession>
<dbReference type="Proteomes" id="UP000429607">
    <property type="component" value="Unassembled WGS sequence"/>
</dbReference>
<keyword evidence="4" id="KW-0808">Transferase</keyword>
<evidence type="ECO:0008006" key="21">
    <source>
        <dbReference type="Google" id="ProtNLM"/>
    </source>
</evidence>
<keyword evidence="12 16" id="KW-1133">Transmembrane helix</keyword>
<evidence type="ECO:0000256" key="6">
    <source>
        <dbReference type="ARBA" id="ARBA00022695"/>
    </source>
</evidence>